<evidence type="ECO:0000313" key="3">
    <source>
        <dbReference type="Proteomes" id="UP000323067"/>
    </source>
</evidence>
<dbReference type="VEuPathDB" id="FungiDB:A9K55_001029"/>
<dbReference type="EMBL" id="CP023327">
    <property type="protein sequence ID" value="ATY66989.1"/>
    <property type="molecule type" value="Genomic_DNA"/>
</dbReference>
<reference evidence="2 3" key="1">
    <citation type="journal article" date="2017" name="BMC Genomics">
        <title>Chromosome level assembly and secondary metabolite potential of the parasitic fungus Cordyceps militaris.</title>
        <authorList>
            <person name="Kramer G.J."/>
            <person name="Nodwell J.R."/>
        </authorList>
    </citation>
    <scope>NUCLEOTIDE SEQUENCE [LARGE SCALE GENOMIC DNA]</scope>
    <source>
        <strain evidence="2 3">ATCC 34164</strain>
    </source>
</reference>
<dbReference type="VEuPathDB" id="FungiDB:CCM_03772"/>
<name>A0A2H4SV54_CORMI</name>
<evidence type="ECO:0000256" key="1">
    <source>
        <dbReference type="SAM" id="MobiDB-lite"/>
    </source>
</evidence>
<organism evidence="2 3">
    <name type="scientific">Cordyceps militaris</name>
    <name type="common">Caterpillar fungus</name>
    <name type="synonym">Clavaria militaris</name>
    <dbReference type="NCBI Taxonomy" id="73501"/>
    <lineage>
        <taxon>Eukaryota</taxon>
        <taxon>Fungi</taxon>
        <taxon>Dikarya</taxon>
        <taxon>Ascomycota</taxon>
        <taxon>Pezizomycotina</taxon>
        <taxon>Sordariomycetes</taxon>
        <taxon>Hypocreomycetidae</taxon>
        <taxon>Hypocreales</taxon>
        <taxon>Cordycipitaceae</taxon>
        <taxon>Cordyceps</taxon>
    </lineage>
</organism>
<dbReference type="AlphaFoldDB" id="A0A2H4SV54"/>
<sequence>MDDVKGPLEGGILPKHRTTALDTTMTGAHRGSARKRLHLCAIVRNQTSGTQTQDFSFPWVGKTSPSLGWERSPSLGWERGEWLALHATSAVGFATSQACAARKESPQAVSRKPELVELWLGIRMHGFATRHAADARLIHVYFGSATLVLLLTTTAKDDEASHKSDRSTSPQ</sequence>
<accession>A0A2H4SV54</accession>
<feature type="region of interest" description="Disordered" evidence="1">
    <location>
        <begin position="1"/>
        <end position="28"/>
    </location>
</feature>
<dbReference type="Proteomes" id="UP000323067">
    <property type="component" value="Chromosome ii"/>
</dbReference>
<protein>
    <submittedName>
        <fullName evidence="2">Uncharacterized protein</fullName>
    </submittedName>
</protein>
<evidence type="ECO:0000313" key="2">
    <source>
        <dbReference type="EMBL" id="ATY66989.1"/>
    </source>
</evidence>
<gene>
    <name evidence="2" type="ORF">A9K55_001029</name>
</gene>
<proteinExistence type="predicted"/>